<gene>
    <name evidence="4" type="ORF">QTP70_001305</name>
</gene>
<dbReference type="Proteomes" id="UP001274896">
    <property type="component" value="Unassembled WGS sequence"/>
</dbReference>
<accession>A0AAE0Q621</accession>
<dbReference type="PANTHER" id="PTHR19446">
    <property type="entry name" value="REVERSE TRANSCRIPTASES"/>
    <property type="match status" value="1"/>
</dbReference>
<reference evidence="4" key="1">
    <citation type="submission" date="2023-06" db="EMBL/GenBank/DDBJ databases">
        <title>Male Hemibagrus guttatus genome.</title>
        <authorList>
            <person name="Bian C."/>
        </authorList>
    </citation>
    <scope>NUCLEOTIDE SEQUENCE</scope>
    <source>
        <strain evidence="4">Male_cb2023</strain>
        <tissue evidence="4">Muscle</tissue>
    </source>
</reference>
<dbReference type="Gene3D" id="4.10.60.10">
    <property type="entry name" value="Zinc finger, CCHC-type"/>
    <property type="match status" value="1"/>
</dbReference>
<comment type="caution">
    <text evidence="4">The sequence shown here is derived from an EMBL/GenBank/DDBJ whole genome shotgun (WGS) entry which is preliminary data.</text>
</comment>
<feature type="domain" description="CCHC-type" evidence="3">
    <location>
        <begin position="355"/>
        <end position="371"/>
    </location>
</feature>
<dbReference type="InterPro" id="IPR036875">
    <property type="entry name" value="Znf_CCHC_sf"/>
</dbReference>
<sequence length="596" mass="64972">MADLLGTKAQGALILSRFKGANEMDAPSKYFFGLEKKNGQGRLIHTLHTGNGQYITHTDEIRRYAIDFYQDLYRSEHRDSKGKLLDTFYQGLPKVSSEDNAALEGPLVLEELQVALNTMPGGKAPGIDSLPVEFYKFFWKELGEDLLEVLEESCRERCLPLSSRRAVITLLPKKGDLQDIKNWRPVSLLCTDYKRKLWASAPGILLESMAAQGTRVYDTLTRRHGVRVLTGASVEEFSLAAGEVVGHANVVAAFRMNSVVVLFLNTVERATKLAVKGIVIGDETLERELSRFSKLVSPIKMISIGSKSDLVKHVVSFRRFTYMILNSDITELERTLTFKIDGFEYVIFVSTDSMKCFGCGKTGHLVHMCPQAAAGEDRTSGGSSASAQDRAEPEKTNQMDGEVGATSATSEGAESVSATAACHDTEKPVGKPAEVLSTETDPVHGERRAAATDSLHWLLKEPLILGARLDIAGNALTQTLLTSGVITLGHLVDLAGPELNDADGAAACLRLRSTRTIAQLLQKWNSALSPEEKGMLMEYCGGIEWPDEEDPFPELTLSPDLEGSTGHFLECLHCSSGLDEVYSALPVAFSGCGSFS</sequence>
<evidence type="ECO:0000256" key="2">
    <source>
        <dbReference type="SAM" id="MobiDB-lite"/>
    </source>
</evidence>
<keyword evidence="5" id="KW-1185">Reference proteome</keyword>
<dbReference type="PROSITE" id="PS50158">
    <property type="entry name" value="ZF_CCHC"/>
    <property type="match status" value="1"/>
</dbReference>
<evidence type="ECO:0000313" key="4">
    <source>
        <dbReference type="EMBL" id="KAK3514025.1"/>
    </source>
</evidence>
<feature type="region of interest" description="Disordered" evidence="2">
    <location>
        <begin position="374"/>
        <end position="424"/>
    </location>
</feature>
<keyword evidence="1" id="KW-0863">Zinc-finger</keyword>
<evidence type="ECO:0000313" key="5">
    <source>
        <dbReference type="Proteomes" id="UP001274896"/>
    </source>
</evidence>
<organism evidence="4 5">
    <name type="scientific">Hemibagrus guttatus</name>
    <dbReference type="NCBI Taxonomy" id="175788"/>
    <lineage>
        <taxon>Eukaryota</taxon>
        <taxon>Metazoa</taxon>
        <taxon>Chordata</taxon>
        <taxon>Craniata</taxon>
        <taxon>Vertebrata</taxon>
        <taxon>Euteleostomi</taxon>
        <taxon>Actinopterygii</taxon>
        <taxon>Neopterygii</taxon>
        <taxon>Teleostei</taxon>
        <taxon>Ostariophysi</taxon>
        <taxon>Siluriformes</taxon>
        <taxon>Bagridae</taxon>
        <taxon>Hemibagrus</taxon>
    </lineage>
</organism>
<name>A0AAE0Q621_9TELE</name>
<evidence type="ECO:0000256" key="1">
    <source>
        <dbReference type="PROSITE-ProRule" id="PRU00047"/>
    </source>
</evidence>
<feature type="compositionally biased region" description="Polar residues" evidence="2">
    <location>
        <begin position="406"/>
        <end position="418"/>
    </location>
</feature>
<keyword evidence="1" id="KW-0479">Metal-binding</keyword>
<dbReference type="AlphaFoldDB" id="A0AAE0Q621"/>
<dbReference type="EMBL" id="JAUCMX010000021">
    <property type="protein sequence ID" value="KAK3514025.1"/>
    <property type="molecule type" value="Genomic_DNA"/>
</dbReference>
<protein>
    <recommendedName>
        <fullName evidence="3">CCHC-type domain-containing protein</fullName>
    </recommendedName>
</protein>
<dbReference type="GO" id="GO:0008270">
    <property type="term" value="F:zinc ion binding"/>
    <property type="evidence" value="ECO:0007669"/>
    <property type="project" value="UniProtKB-KW"/>
</dbReference>
<dbReference type="SUPFAM" id="SSF57756">
    <property type="entry name" value="Retrovirus zinc finger-like domains"/>
    <property type="match status" value="1"/>
</dbReference>
<proteinExistence type="predicted"/>
<dbReference type="GO" id="GO:0003676">
    <property type="term" value="F:nucleic acid binding"/>
    <property type="evidence" value="ECO:0007669"/>
    <property type="project" value="InterPro"/>
</dbReference>
<feature type="non-terminal residue" evidence="4">
    <location>
        <position position="596"/>
    </location>
</feature>
<keyword evidence="1" id="KW-0862">Zinc</keyword>
<dbReference type="InterPro" id="IPR001878">
    <property type="entry name" value="Znf_CCHC"/>
</dbReference>
<evidence type="ECO:0000259" key="3">
    <source>
        <dbReference type="PROSITE" id="PS50158"/>
    </source>
</evidence>
<dbReference type="SMART" id="SM00343">
    <property type="entry name" value="ZnF_C2HC"/>
    <property type="match status" value="1"/>
</dbReference>